<dbReference type="SUPFAM" id="SSF52540">
    <property type="entry name" value="P-loop containing nucleoside triphosphate hydrolases"/>
    <property type="match status" value="1"/>
</dbReference>
<reference evidence="4 5" key="1">
    <citation type="submission" date="2023-07" db="EMBL/GenBank/DDBJ databases">
        <title>Sequencing the genomes of 1000 actinobacteria strains.</title>
        <authorList>
            <person name="Klenk H.-P."/>
        </authorList>
    </citation>
    <scope>NUCLEOTIDE SEQUENCE [LARGE SCALE GENOMIC DNA]</scope>
    <source>
        <strain evidence="4 5">DSM 44711</strain>
    </source>
</reference>
<dbReference type="Pfam" id="PF00196">
    <property type="entry name" value="GerE"/>
    <property type="match status" value="1"/>
</dbReference>
<comment type="caution">
    <text evidence="4">The sequence shown here is derived from an EMBL/GenBank/DDBJ whole genome shotgun (WGS) entry which is preliminary data.</text>
</comment>
<accession>A0AAE4CPF5</accession>
<keyword evidence="4" id="KW-0238">DNA-binding</keyword>
<evidence type="ECO:0000256" key="2">
    <source>
        <dbReference type="ARBA" id="ARBA00022840"/>
    </source>
</evidence>
<keyword evidence="5" id="KW-1185">Reference proteome</keyword>
<dbReference type="SUPFAM" id="SSF46894">
    <property type="entry name" value="C-terminal effector domain of the bipartite response regulators"/>
    <property type="match status" value="1"/>
</dbReference>
<keyword evidence="1" id="KW-0547">Nucleotide-binding</keyword>
<dbReference type="Pfam" id="PF13191">
    <property type="entry name" value="AAA_16"/>
    <property type="match status" value="1"/>
</dbReference>
<dbReference type="InterPro" id="IPR027417">
    <property type="entry name" value="P-loop_NTPase"/>
</dbReference>
<dbReference type="InterPro" id="IPR016032">
    <property type="entry name" value="Sig_transdc_resp-reg_C-effctor"/>
</dbReference>
<gene>
    <name evidence="4" type="ORF">J2S44_000826</name>
</gene>
<dbReference type="RefSeq" id="WP_310409129.1">
    <property type="nucleotide sequence ID" value="NZ_JAVDYC010000001.1"/>
</dbReference>
<dbReference type="InterPro" id="IPR036388">
    <property type="entry name" value="WH-like_DNA-bd_sf"/>
</dbReference>
<proteinExistence type="predicted"/>
<evidence type="ECO:0000256" key="1">
    <source>
        <dbReference type="ARBA" id="ARBA00022741"/>
    </source>
</evidence>
<dbReference type="GO" id="GO:0006355">
    <property type="term" value="P:regulation of DNA-templated transcription"/>
    <property type="evidence" value="ECO:0007669"/>
    <property type="project" value="InterPro"/>
</dbReference>
<dbReference type="SMART" id="SM00421">
    <property type="entry name" value="HTH_LUXR"/>
    <property type="match status" value="1"/>
</dbReference>
<dbReference type="GO" id="GO:0005737">
    <property type="term" value="C:cytoplasm"/>
    <property type="evidence" value="ECO:0007669"/>
    <property type="project" value="TreeGrafter"/>
</dbReference>
<dbReference type="GO" id="GO:0005524">
    <property type="term" value="F:ATP binding"/>
    <property type="evidence" value="ECO:0007669"/>
    <property type="project" value="UniProtKB-KW"/>
</dbReference>
<dbReference type="CDD" id="cd06170">
    <property type="entry name" value="LuxR_C_like"/>
    <property type="match status" value="1"/>
</dbReference>
<dbReference type="GO" id="GO:0004016">
    <property type="term" value="F:adenylate cyclase activity"/>
    <property type="evidence" value="ECO:0007669"/>
    <property type="project" value="TreeGrafter"/>
</dbReference>
<evidence type="ECO:0000313" key="5">
    <source>
        <dbReference type="Proteomes" id="UP001183629"/>
    </source>
</evidence>
<dbReference type="InterPro" id="IPR000792">
    <property type="entry name" value="Tscrpt_reg_LuxR_C"/>
</dbReference>
<dbReference type="PANTHER" id="PTHR16305:SF35">
    <property type="entry name" value="TRANSCRIPTIONAL ACTIVATOR DOMAIN"/>
    <property type="match status" value="1"/>
</dbReference>
<protein>
    <submittedName>
        <fullName evidence="4">DNA-binding CsgD family transcriptional regulator</fullName>
    </submittedName>
</protein>
<dbReference type="GO" id="GO:0003677">
    <property type="term" value="F:DNA binding"/>
    <property type="evidence" value="ECO:0007669"/>
    <property type="project" value="UniProtKB-KW"/>
</dbReference>
<evidence type="ECO:0000313" key="4">
    <source>
        <dbReference type="EMBL" id="MDR7320576.1"/>
    </source>
</evidence>
<feature type="domain" description="HTH luxR-type" evidence="3">
    <location>
        <begin position="845"/>
        <end position="910"/>
    </location>
</feature>
<dbReference type="EMBL" id="JAVDYC010000001">
    <property type="protein sequence ID" value="MDR7320576.1"/>
    <property type="molecule type" value="Genomic_DNA"/>
</dbReference>
<dbReference type="PRINTS" id="PR00038">
    <property type="entry name" value="HTHLUXR"/>
</dbReference>
<dbReference type="InterPro" id="IPR041664">
    <property type="entry name" value="AAA_16"/>
</dbReference>
<dbReference type="Proteomes" id="UP001183629">
    <property type="component" value="Unassembled WGS sequence"/>
</dbReference>
<dbReference type="AlphaFoldDB" id="A0AAE4CPF5"/>
<organism evidence="4 5">
    <name type="scientific">Catenuloplanes niger</name>
    <dbReference type="NCBI Taxonomy" id="587534"/>
    <lineage>
        <taxon>Bacteria</taxon>
        <taxon>Bacillati</taxon>
        <taxon>Actinomycetota</taxon>
        <taxon>Actinomycetes</taxon>
        <taxon>Micromonosporales</taxon>
        <taxon>Micromonosporaceae</taxon>
        <taxon>Catenuloplanes</taxon>
    </lineage>
</organism>
<dbReference type="PROSITE" id="PS50043">
    <property type="entry name" value="HTH_LUXR_2"/>
    <property type="match status" value="1"/>
</dbReference>
<keyword evidence="2" id="KW-0067">ATP-binding</keyword>
<sequence>MRELATVLNVFDAVQAGRGGVLAISGQAGVGKSRLVQEAVGRHGMDLRIITTTGAQFEAGLPYTALQQVCAPLLEDLGSLAAAHAEALSRAFALDRALPGRPMADDGFLTLGVGVQALLARAAARTPVIWVVDDVQWIDEASARILAFVARRIASTSAGLVVAARDDDVLASFGGASLRLAGLPDPEARDLLTAAVGTPLDPRVRDRIVAEARGNPLALLELPHAISTAGLVGGYGCPPHQPLPETLEAEFGRRLAALPEASSMLCLLAAAEPTGEAALLWQATARLGIPAAAGTAAEATGLVSFGAQVLFRHPLARAAAYHGGSDAQRRAAHRALADVIDPVRDPDRRAWHLASAATGPDEAVAAELARCADRARARGGAAAAAVFLEQAAHLTPDPRQRAGRLLAAAAAKRAAGWVPDATALLAEAARDPRDARQVALTEVLRARLAFDLRRDPDALMRLLTAGEHAVAVDAVLAREVLREAYAAVVFVGRYGTPDAGSRIAAATAVLPPVPEPSSRDLLFEGLFTERLDGPAAATAVLRRAVDRYTEEPASRYTLGDLWLACAATLECWDENAFREVAHNQLRAVRDSGAISSLPVALSYRALAHVYEGQFAEAQRLVDESHRIAADLGTPAMAYVDVTIAAWRGDQAAVEQIAAVATADATVRKEGRLLTAVEYARAVLLNGLGRYGEAMDVSARAALLDEVAFRTTVPGEFIEGAVGAGRVDLAVSAVQRLRRAVAGATDRDWAMGLLSRCEALVADDADLAEQRFQDAVARFSRTTLLTELARTQLLYGEWLRRAGRDAPARTALRAAYESLTALGAGAFAARARRELTAAGGRPRHSAARAGARLTDQERQVALVVAGGATSKEAAGQLYLSPRTVDAHLRSIFAKLGVTSRRQLAEALRRADATDRVPDRL</sequence>
<dbReference type="PANTHER" id="PTHR16305">
    <property type="entry name" value="TESTICULAR SOLUBLE ADENYLYL CYCLASE"/>
    <property type="match status" value="1"/>
</dbReference>
<dbReference type="Gene3D" id="1.10.10.10">
    <property type="entry name" value="Winged helix-like DNA-binding domain superfamily/Winged helix DNA-binding domain"/>
    <property type="match status" value="1"/>
</dbReference>
<name>A0AAE4CPF5_9ACTN</name>
<evidence type="ECO:0000259" key="3">
    <source>
        <dbReference type="PROSITE" id="PS50043"/>
    </source>
</evidence>